<dbReference type="OrthoDB" id="10006218at2759"/>
<dbReference type="AlphaFoldDB" id="A0A0D8XXC2"/>
<evidence type="ECO:0000313" key="1">
    <source>
        <dbReference type="EMBL" id="KJH48472.1"/>
    </source>
</evidence>
<reference evidence="1 2" key="1">
    <citation type="submission" date="2013-11" db="EMBL/GenBank/DDBJ databases">
        <title>Draft genome of the bovine lungworm Dictyocaulus viviparus.</title>
        <authorList>
            <person name="Mitreva M."/>
        </authorList>
    </citation>
    <scope>NUCLEOTIDE SEQUENCE [LARGE SCALE GENOMIC DNA]</scope>
    <source>
        <strain evidence="1 2">HannoverDv2000</strain>
    </source>
</reference>
<reference evidence="2" key="2">
    <citation type="journal article" date="2016" name="Sci. Rep.">
        <title>Dictyocaulus viviparus genome, variome and transcriptome elucidate lungworm biology and support future intervention.</title>
        <authorList>
            <person name="McNulty S.N."/>
            <person name="Strube C."/>
            <person name="Rosa B.A."/>
            <person name="Martin J.C."/>
            <person name="Tyagi R."/>
            <person name="Choi Y.J."/>
            <person name="Wang Q."/>
            <person name="Hallsworth Pepin K."/>
            <person name="Zhang X."/>
            <person name="Ozersky P."/>
            <person name="Wilson R.K."/>
            <person name="Sternberg P.W."/>
            <person name="Gasser R.B."/>
            <person name="Mitreva M."/>
        </authorList>
    </citation>
    <scope>NUCLEOTIDE SEQUENCE [LARGE SCALE GENOMIC DNA]</scope>
    <source>
        <strain evidence="2">HannoverDv2000</strain>
    </source>
</reference>
<sequence length="136" mass="15637">MLKLVVLFVALCLIFILVINTFSTELQQSQAYNKPSIHLGSLVFEDFPSSWLREYYQKQASDRKTLLGQLNNSNYKSFYNVIVPEVSCPDLVRVGNVNNGGRYVCNPKALPIERCRFIHFNYLLLVILNYTGNKIL</sequence>
<proteinExistence type="predicted"/>
<organism evidence="1 2">
    <name type="scientific">Dictyocaulus viviparus</name>
    <name type="common">Bovine lungworm</name>
    <dbReference type="NCBI Taxonomy" id="29172"/>
    <lineage>
        <taxon>Eukaryota</taxon>
        <taxon>Metazoa</taxon>
        <taxon>Ecdysozoa</taxon>
        <taxon>Nematoda</taxon>
        <taxon>Chromadorea</taxon>
        <taxon>Rhabditida</taxon>
        <taxon>Rhabditina</taxon>
        <taxon>Rhabditomorpha</taxon>
        <taxon>Strongyloidea</taxon>
        <taxon>Metastrongylidae</taxon>
        <taxon>Dictyocaulus</taxon>
    </lineage>
</organism>
<dbReference type="STRING" id="29172.A0A0D8XXC2"/>
<dbReference type="EMBL" id="KN716266">
    <property type="protein sequence ID" value="KJH48472.1"/>
    <property type="molecule type" value="Genomic_DNA"/>
</dbReference>
<feature type="non-terminal residue" evidence="1">
    <location>
        <position position="136"/>
    </location>
</feature>
<name>A0A0D8XXC2_DICVI</name>
<accession>A0A0D8XXC2</accession>
<protein>
    <submittedName>
        <fullName evidence="1">Uncharacterized protein</fullName>
    </submittedName>
</protein>
<keyword evidence="2" id="KW-1185">Reference proteome</keyword>
<dbReference type="Proteomes" id="UP000053766">
    <property type="component" value="Unassembled WGS sequence"/>
</dbReference>
<evidence type="ECO:0000313" key="2">
    <source>
        <dbReference type="Proteomes" id="UP000053766"/>
    </source>
</evidence>
<gene>
    <name evidence="1" type="ORF">DICVIV_05382</name>
</gene>